<sequence length="59" mass="5926">MQTWNRSLHAGSGETGIGFVAGQGAVPLVALDDEMEGACARVSSPTGGRHSGRCSAHSG</sequence>
<reference evidence="2" key="1">
    <citation type="journal article" date="2019" name="Int. J. Syst. Evol. Microbiol.">
        <title>The Global Catalogue of Microorganisms (GCM) 10K type strain sequencing project: providing services to taxonomists for standard genome sequencing and annotation.</title>
        <authorList>
            <consortium name="The Broad Institute Genomics Platform"/>
            <consortium name="The Broad Institute Genome Sequencing Center for Infectious Disease"/>
            <person name="Wu L."/>
            <person name="Ma J."/>
        </authorList>
    </citation>
    <scope>NUCLEOTIDE SEQUENCE [LARGE SCALE GENOMIC DNA]</scope>
    <source>
        <strain evidence="2">JCM 10671</strain>
    </source>
</reference>
<evidence type="ECO:0000313" key="2">
    <source>
        <dbReference type="Proteomes" id="UP001500957"/>
    </source>
</evidence>
<dbReference type="EMBL" id="BAAAHE010000068">
    <property type="protein sequence ID" value="GAA0639269.1"/>
    <property type="molecule type" value="Genomic_DNA"/>
</dbReference>
<gene>
    <name evidence="1" type="ORF">GCM10009547_49240</name>
</gene>
<dbReference type="Proteomes" id="UP001500957">
    <property type="component" value="Unassembled WGS sequence"/>
</dbReference>
<proteinExistence type="predicted"/>
<keyword evidence="2" id="KW-1185">Reference proteome</keyword>
<accession>A0ABN1HDA0</accession>
<protein>
    <submittedName>
        <fullName evidence="1">Uncharacterized protein</fullName>
    </submittedName>
</protein>
<name>A0ABN1HDA0_9ACTN</name>
<organism evidence="1 2">
    <name type="scientific">Sporichthya brevicatena</name>
    <dbReference type="NCBI Taxonomy" id="171442"/>
    <lineage>
        <taxon>Bacteria</taxon>
        <taxon>Bacillati</taxon>
        <taxon>Actinomycetota</taxon>
        <taxon>Actinomycetes</taxon>
        <taxon>Sporichthyales</taxon>
        <taxon>Sporichthyaceae</taxon>
        <taxon>Sporichthya</taxon>
    </lineage>
</organism>
<comment type="caution">
    <text evidence="1">The sequence shown here is derived from an EMBL/GenBank/DDBJ whole genome shotgun (WGS) entry which is preliminary data.</text>
</comment>
<evidence type="ECO:0000313" key="1">
    <source>
        <dbReference type="EMBL" id="GAA0639269.1"/>
    </source>
</evidence>